<keyword evidence="3" id="KW-1185">Reference proteome</keyword>
<feature type="compositionally biased region" description="Basic and acidic residues" evidence="1">
    <location>
        <begin position="184"/>
        <end position="196"/>
    </location>
</feature>
<feature type="compositionally biased region" description="Basic and acidic residues" evidence="1">
    <location>
        <begin position="298"/>
        <end position="330"/>
    </location>
</feature>
<dbReference type="PANTHER" id="PTHR40132:SF1">
    <property type="entry name" value="PRE-MRNA-SPLICING FACTOR 38B"/>
    <property type="match status" value="1"/>
</dbReference>
<protein>
    <submittedName>
        <fullName evidence="2">Uncharacterized protein</fullName>
    </submittedName>
</protein>
<feature type="region of interest" description="Disordered" evidence="1">
    <location>
        <begin position="162"/>
        <end position="475"/>
    </location>
</feature>
<dbReference type="OrthoDB" id="2431475at2759"/>
<dbReference type="AlphaFoldDB" id="A0A8H6HVW9"/>
<name>A0A8H6HVW9_9AGAR</name>
<feature type="compositionally biased region" description="Basic and acidic residues" evidence="1">
    <location>
        <begin position="249"/>
        <end position="270"/>
    </location>
</feature>
<sequence length="572" mass="64533">MADLGASGSRGAAGGLSSVVSNLVRAQMGTSLAPTVTDEDLDREVAQLILKEAKKKAERYKQHGVHAYVASRDAPTLSSSLRLRLRPLPSFNVMAMIPVQDTNALPAARLNRDSNAPRPNKRFLTSIIKSTDDHNKTVLRAQAQAAQDLKLQRLAQEKEERRMRAEEAVEAERLRRRMASSGGGDRDRDRDRDRRSASRSRKGKERERESSRRRDGERARSIRGSEGTAERRGSGSKQRGRGSGDDSETWDRWDGKHARREGGERRRVRDWATWTGGDVDSDVAEEAGRLRIRASHSRSPERRTRRGERDRERSMSPRAKGKEVERRRYDDDEDEGRLPRRRGRREEDEEREERQRSRSTSSRTARSPSPKRRPRHALDDLSDGDGEVGSPKPRIQHLKVESARHSPRPTGSRKRDRSLSPEPSSSKRSKTKSSKHRKHRRSPSRARSPSASRSPPRTPTPGPQVAPPSKMDKYFEDTYDPRLDVAPPTVPATGLISDAEFDGWEAMLALMQQRQQDKEDKRVLERMGVSSSSKKKLVDGSVSAAVESGSIMDIAYTKRGAVREWDMGKKGF</sequence>
<reference evidence="2 3" key="1">
    <citation type="submission" date="2020-07" db="EMBL/GenBank/DDBJ databases">
        <title>Comparative genomics of pyrophilous fungi reveals a link between fire events and developmental genes.</title>
        <authorList>
            <consortium name="DOE Joint Genome Institute"/>
            <person name="Steindorff A.S."/>
            <person name="Carver A."/>
            <person name="Calhoun S."/>
            <person name="Stillman K."/>
            <person name="Liu H."/>
            <person name="Lipzen A."/>
            <person name="Pangilinan J."/>
            <person name="Labutti K."/>
            <person name="Bruns T.D."/>
            <person name="Grigoriev I.V."/>
        </authorList>
    </citation>
    <scope>NUCLEOTIDE SEQUENCE [LARGE SCALE GENOMIC DNA]</scope>
    <source>
        <strain evidence="2 3">CBS 144469</strain>
    </source>
</reference>
<dbReference type="EMBL" id="JACGCI010000035">
    <property type="protein sequence ID" value="KAF6754198.1"/>
    <property type="molecule type" value="Genomic_DNA"/>
</dbReference>
<feature type="region of interest" description="Disordered" evidence="1">
    <location>
        <begin position="516"/>
        <end position="542"/>
    </location>
</feature>
<feature type="compositionally biased region" description="Basic and acidic residues" evidence="1">
    <location>
        <begin position="204"/>
        <end position="220"/>
    </location>
</feature>
<proteinExistence type="predicted"/>
<feature type="compositionally biased region" description="Basic and acidic residues" evidence="1">
    <location>
        <begin position="516"/>
        <end position="525"/>
    </location>
</feature>
<feature type="compositionally biased region" description="Pro residues" evidence="1">
    <location>
        <begin position="456"/>
        <end position="466"/>
    </location>
</feature>
<feature type="compositionally biased region" description="Low complexity" evidence="1">
    <location>
        <begin position="445"/>
        <end position="455"/>
    </location>
</feature>
<evidence type="ECO:0000256" key="1">
    <source>
        <dbReference type="SAM" id="MobiDB-lite"/>
    </source>
</evidence>
<organism evidence="2 3">
    <name type="scientific">Ephemerocybe angulata</name>
    <dbReference type="NCBI Taxonomy" id="980116"/>
    <lineage>
        <taxon>Eukaryota</taxon>
        <taxon>Fungi</taxon>
        <taxon>Dikarya</taxon>
        <taxon>Basidiomycota</taxon>
        <taxon>Agaricomycotina</taxon>
        <taxon>Agaricomycetes</taxon>
        <taxon>Agaricomycetidae</taxon>
        <taxon>Agaricales</taxon>
        <taxon>Agaricineae</taxon>
        <taxon>Psathyrellaceae</taxon>
        <taxon>Ephemerocybe</taxon>
    </lineage>
</organism>
<accession>A0A8H6HVW9</accession>
<evidence type="ECO:0000313" key="3">
    <source>
        <dbReference type="Proteomes" id="UP000521943"/>
    </source>
</evidence>
<dbReference type="Proteomes" id="UP000521943">
    <property type="component" value="Unassembled WGS sequence"/>
</dbReference>
<feature type="compositionally biased region" description="Basic residues" evidence="1">
    <location>
        <begin position="405"/>
        <end position="416"/>
    </location>
</feature>
<feature type="compositionally biased region" description="Basic residues" evidence="1">
    <location>
        <begin position="427"/>
        <end position="444"/>
    </location>
</feature>
<dbReference type="PANTHER" id="PTHR40132">
    <property type="entry name" value="PRE-MRNA-SPLICING FACTOR 38B"/>
    <property type="match status" value="1"/>
</dbReference>
<feature type="compositionally biased region" description="Low complexity" evidence="1">
    <location>
        <begin position="358"/>
        <end position="368"/>
    </location>
</feature>
<gene>
    <name evidence="2" type="ORF">DFP72DRAFT_1125861</name>
</gene>
<evidence type="ECO:0000313" key="2">
    <source>
        <dbReference type="EMBL" id="KAF6754198.1"/>
    </source>
</evidence>
<feature type="compositionally biased region" description="Basic and acidic residues" evidence="1">
    <location>
        <begin position="162"/>
        <end position="173"/>
    </location>
</feature>
<comment type="caution">
    <text evidence="2">The sequence shown here is derived from an EMBL/GenBank/DDBJ whole genome shotgun (WGS) entry which is preliminary data.</text>
</comment>